<keyword evidence="4" id="KW-1185">Reference proteome</keyword>
<comment type="similarity">
    <text evidence="1">Belongs to the AHA1 family.</text>
</comment>
<evidence type="ECO:0000256" key="1">
    <source>
        <dbReference type="ARBA" id="ARBA00006817"/>
    </source>
</evidence>
<evidence type="ECO:0000259" key="2">
    <source>
        <dbReference type="Pfam" id="PF08327"/>
    </source>
</evidence>
<evidence type="ECO:0000313" key="3">
    <source>
        <dbReference type="EMBL" id="MFD1048808.1"/>
    </source>
</evidence>
<dbReference type="Pfam" id="PF08327">
    <property type="entry name" value="AHSA1"/>
    <property type="match status" value="1"/>
</dbReference>
<dbReference type="SUPFAM" id="SSF55961">
    <property type="entry name" value="Bet v1-like"/>
    <property type="match status" value="1"/>
</dbReference>
<dbReference type="Gene3D" id="3.30.530.20">
    <property type="match status" value="1"/>
</dbReference>
<feature type="non-terminal residue" evidence="3">
    <location>
        <position position="1"/>
    </location>
</feature>
<protein>
    <submittedName>
        <fullName evidence="3">SRPBCC family protein</fullName>
    </submittedName>
</protein>
<dbReference type="InterPro" id="IPR013538">
    <property type="entry name" value="ASHA1/2-like_C"/>
</dbReference>
<accession>A0ABW3MFH7</accession>
<proteinExistence type="inferred from homology"/>
<gene>
    <name evidence="3" type="ORF">ACFQ1S_26380</name>
</gene>
<reference evidence="4" key="1">
    <citation type="journal article" date="2019" name="Int. J. Syst. Evol. Microbiol.">
        <title>The Global Catalogue of Microorganisms (GCM) 10K type strain sequencing project: providing services to taxonomists for standard genome sequencing and annotation.</title>
        <authorList>
            <consortium name="The Broad Institute Genomics Platform"/>
            <consortium name="The Broad Institute Genome Sequencing Center for Infectious Disease"/>
            <person name="Wu L."/>
            <person name="Ma J."/>
        </authorList>
    </citation>
    <scope>NUCLEOTIDE SEQUENCE [LARGE SCALE GENOMIC DNA]</scope>
    <source>
        <strain evidence="4">JCM 31486</strain>
    </source>
</reference>
<dbReference type="Proteomes" id="UP001597045">
    <property type="component" value="Unassembled WGS sequence"/>
</dbReference>
<dbReference type="CDD" id="cd07814">
    <property type="entry name" value="SRPBCC_CalC_Aha1-like"/>
    <property type="match status" value="1"/>
</dbReference>
<comment type="caution">
    <text evidence="3">The sequence shown here is derived from an EMBL/GenBank/DDBJ whole genome shotgun (WGS) entry which is preliminary data.</text>
</comment>
<evidence type="ECO:0000313" key="4">
    <source>
        <dbReference type="Proteomes" id="UP001597045"/>
    </source>
</evidence>
<dbReference type="InterPro" id="IPR023393">
    <property type="entry name" value="START-like_dom_sf"/>
</dbReference>
<sequence length="90" mass="9849">VNRPRSSWCGVGTNSSTPSIEVVPPERLVFTWGDPDEAIGLATVTFEDLGGKTAMTFHLTGLPDDPKLYGDVHSGWASAFDHLTQYLEER</sequence>
<organism evidence="3 4">
    <name type="scientific">Kibdelosporangium lantanae</name>
    <dbReference type="NCBI Taxonomy" id="1497396"/>
    <lineage>
        <taxon>Bacteria</taxon>
        <taxon>Bacillati</taxon>
        <taxon>Actinomycetota</taxon>
        <taxon>Actinomycetes</taxon>
        <taxon>Pseudonocardiales</taxon>
        <taxon>Pseudonocardiaceae</taxon>
        <taxon>Kibdelosporangium</taxon>
    </lineage>
</organism>
<dbReference type="EMBL" id="JBHTIS010001807">
    <property type="protein sequence ID" value="MFD1048808.1"/>
    <property type="molecule type" value="Genomic_DNA"/>
</dbReference>
<name>A0ABW3MFH7_9PSEU</name>
<feature type="domain" description="Activator of Hsp90 ATPase homologue 1/2-like C-terminal" evidence="2">
    <location>
        <begin position="19"/>
        <end position="88"/>
    </location>
</feature>